<dbReference type="Pfam" id="PF07714">
    <property type="entry name" value="PK_Tyr_Ser-Thr"/>
    <property type="match status" value="1"/>
</dbReference>
<keyword evidence="1 7" id="KW-0723">Serine/threonine-protein kinase</keyword>
<comment type="caution">
    <text evidence="10">The sequence shown here is derived from an EMBL/GenBank/DDBJ whole genome shotgun (WGS) entry which is preliminary data.</text>
</comment>
<keyword evidence="5 6" id="KW-0067">ATP-binding</keyword>
<evidence type="ECO:0000256" key="4">
    <source>
        <dbReference type="ARBA" id="ARBA00022777"/>
    </source>
</evidence>
<feature type="region of interest" description="Disordered" evidence="8">
    <location>
        <begin position="279"/>
        <end position="316"/>
    </location>
</feature>
<dbReference type="PROSITE" id="PS00108">
    <property type="entry name" value="PROTEIN_KINASE_ST"/>
    <property type="match status" value="1"/>
</dbReference>
<evidence type="ECO:0000313" key="10">
    <source>
        <dbReference type="EMBL" id="KAF8412499.1"/>
    </source>
</evidence>
<dbReference type="Gene3D" id="3.30.200.20">
    <property type="entry name" value="Phosphorylase Kinase, domain 1"/>
    <property type="match status" value="1"/>
</dbReference>
<evidence type="ECO:0000256" key="7">
    <source>
        <dbReference type="RuleBase" id="RU000304"/>
    </source>
</evidence>
<evidence type="ECO:0000259" key="9">
    <source>
        <dbReference type="PROSITE" id="PS50011"/>
    </source>
</evidence>
<feature type="compositionally biased region" description="Polar residues" evidence="8">
    <location>
        <begin position="24"/>
        <end position="43"/>
    </location>
</feature>
<dbReference type="InterPro" id="IPR001245">
    <property type="entry name" value="Ser-Thr/Tyr_kinase_cat_dom"/>
</dbReference>
<evidence type="ECO:0000256" key="1">
    <source>
        <dbReference type="ARBA" id="ARBA00022527"/>
    </source>
</evidence>
<dbReference type="InterPro" id="IPR008271">
    <property type="entry name" value="Ser/Thr_kinase_AS"/>
</dbReference>
<dbReference type="InterPro" id="IPR000719">
    <property type="entry name" value="Prot_kinase_dom"/>
</dbReference>
<dbReference type="AlphaFoldDB" id="A0A834ZR40"/>
<organism evidence="10 11">
    <name type="scientific">Tetracentron sinense</name>
    <name type="common">Spur-leaf</name>
    <dbReference type="NCBI Taxonomy" id="13715"/>
    <lineage>
        <taxon>Eukaryota</taxon>
        <taxon>Viridiplantae</taxon>
        <taxon>Streptophyta</taxon>
        <taxon>Embryophyta</taxon>
        <taxon>Tracheophyta</taxon>
        <taxon>Spermatophyta</taxon>
        <taxon>Magnoliopsida</taxon>
        <taxon>Trochodendrales</taxon>
        <taxon>Trochodendraceae</taxon>
        <taxon>Tetracentron</taxon>
    </lineage>
</organism>
<dbReference type="GO" id="GO:0004674">
    <property type="term" value="F:protein serine/threonine kinase activity"/>
    <property type="evidence" value="ECO:0007669"/>
    <property type="project" value="UniProtKB-KW"/>
</dbReference>
<protein>
    <recommendedName>
        <fullName evidence="9">Protein kinase domain-containing protein</fullName>
    </recommendedName>
</protein>
<dbReference type="OrthoDB" id="4062651at2759"/>
<feature type="binding site" evidence="6">
    <location>
        <position position="110"/>
    </location>
    <ligand>
        <name>ATP</name>
        <dbReference type="ChEBI" id="CHEBI:30616"/>
    </ligand>
</feature>
<evidence type="ECO:0000313" key="11">
    <source>
        <dbReference type="Proteomes" id="UP000655225"/>
    </source>
</evidence>
<dbReference type="PROSITE" id="PS50011">
    <property type="entry name" value="PROTEIN_KINASE_DOM"/>
    <property type="match status" value="1"/>
</dbReference>
<evidence type="ECO:0000256" key="5">
    <source>
        <dbReference type="ARBA" id="ARBA00022840"/>
    </source>
</evidence>
<dbReference type="Gene3D" id="1.10.510.10">
    <property type="entry name" value="Transferase(Phosphotransferase) domain 1"/>
    <property type="match status" value="1"/>
</dbReference>
<dbReference type="PANTHER" id="PTHR45621">
    <property type="entry name" value="OS01G0588500 PROTEIN-RELATED"/>
    <property type="match status" value="1"/>
</dbReference>
<dbReference type="EMBL" id="JABCRI010000001">
    <property type="protein sequence ID" value="KAF8412499.1"/>
    <property type="molecule type" value="Genomic_DNA"/>
</dbReference>
<accession>A0A834ZR40</accession>
<feature type="domain" description="Protein kinase" evidence="9">
    <location>
        <begin position="75"/>
        <end position="346"/>
    </location>
</feature>
<comment type="similarity">
    <text evidence="7">Belongs to the protein kinase superfamily.</text>
</comment>
<keyword evidence="11" id="KW-1185">Reference proteome</keyword>
<proteinExistence type="inferred from homology"/>
<dbReference type="InterPro" id="IPR011009">
    <property type="entry name" value="Kinase-like_dom_sf"/>
</dbReference>
<sequence>MKCFYYFKDKSRTSEQKSAPELNGRSQLDNSAASGGVKSSCSDTSRRSIPELYEENAHKLRVFSFSELRNATNDFSRLLKIGEGGFGIVYKGLIKPADGQGDRIVVAVKKLNTDGLQGHKQWVAEVQFLGVVEHLNLVKLIGYCAVDGERGIQRLLVYEYVPNKSLEDHLFSRALPTLPWQTRLQIVLGAAQGLAYLHEELEAQVIYRDFKSSNILLDEDFKPKLSDFGLAREGPTDGHTHVSTAVTRKIARLADSCLCKSAKDRPKMSQVVESLKQAVEVSEEGSPEKCSPESSGTDQVDSDNKPDQIGVTESMKRRMAHLSRLGENVTAVGRRKFMTMQRAKVP</sequence>
<evidence type="ECO:0000256" key="8">
    <source>
        <dbReference type="SAM" id="MobiDB-lite"/>
    </source>
</evidence>
<keyword evidence="3 6" id="KW-0547">Nucleotide-binding</keyword>
<name>A0A834ZR40_TETSI</name>
<evidence type="ECO:0000256" key="3">
    <source>
        <dbReference type="ARBA" id="ARBA00022741"/>
    </source>
</evidence>
<keyword evidence="4" id="KW-0418">Kinase</keyword>
<feature type="region of interest" description="Disordered" evidence="8">
    <location>
        <begin position="10"/>
        <end position="43"/>
    </location>
</feature>
<evidence type="ECO:0000256" key="2">
    <source>
        <dbReference type="ARBA" id="ARBA00022679"/>
    </source>
</evidence>
<dbReference type="SUPFAM" id="SSF56112">
    <property type="entry name" value="Protein kinase-like (PK-like)"/>
    <property type="match status" value="1"/>
</dbReference>
<evidence type="ECO:0000256" key="6">
    <source>
        <dbReference type="PROSITE-ProRule" id="PRU10141"/>
    </source>
</evidence>
<dbReference type="InterPro" id="IPR050823">
    <property type="entry name" value="Plant_Ser_Thr_Prot_Kinase"/>
</dbReference>
<dbReference type="PROSITE" id="PS00107">
    <property type="entry name" value="PROTEIN_KINASE_ATP"/>
    <property type="match status" value="1"/>
</dbReference>
<dbReference type="InterPro" id="IPR017441">
    <property type="entry name" value="Protein_kinase_ATP_BS"/>
</dbReference>
<reference evidence="10 11" key="1">
    <citation type="submission" date="2020-04" db="EMBL/GenBank/DDBJ databases">
        <title>Plant Genome Project.</title>
        <authorList>
            <person name="Zhang R.-G."/>
        </authorList>
    </citation>
    <scope>NUCLEOTIDE SEQUENCE [LARGE SCALE GENOMIC DNA]</scope>
    <source>
        <strain evidence="10">YNK0</strain>
        <tissue evidence="10">Leaf</tissue>
    </source>
</reference>
<keyword evidence="2" id="KW-0808">Transferase</keyword>
<gene>
    <name evidence="10" type="ORF">HHK36_000464</name>
</gene>
<dbReference type="Proteomes" id="UP000655225">
    <property type="component" value="Unassembled WGS sequence"/>
</dbReference>
<dbReference type="FunFam" id="1.10.510.10:FF:001424">
    <property type="entry name" value="Protein kinase superfamily protein"/>
    <property type="match status" value="1"/>
</dbReference>
<dbReference type="GO" id="GO:0005524">
    <property type="term" value="F:ATP binding"/>
    <property type="evidence" value="ECO:0007669"/>
    <property type="project" value="UniProtKB-UniRule"/>
</dbReference>
<dbReference type="OMA" id="FLCVLEH"/>